<dbReference type="InterPro" id="IPR039353">
    <property type="entry name" value="TF_Adf1"/>
</dbReference>
<dbReference type="PANTHER" id="PTHR12243:SF60">
    <property type="entry name" value="SI:CH211-15D5.12-RELATED"/>
    <property type="match status" value="1"/>
</dbReference>
<dbReference type="Pfam" id="PF10545">
    <property type="entry name" value="MADF_DNA_bdg"/>
    <property type="match status" value="1"/>
</dbReference>
<dbReference type="GeneID" id="117539425"/>
<dbReference type="GO" id="GO:0006357">
    <property type="term" value="P:regulation of transcription by RNA polymerase II"/>
    <property type="evidence" value="ECO:0007669"/>
    <property type="project" value="TreeGrafter"/>
</dbReference>
<dbReference type="GO" id="GO:0005634">
    <property type="term" value="C:nucleus"/>
    <property type="evidence" value="ECO:0007669"/>
    <property type="project" value="UniProtKB-SubCell"/>
</dbReference>
<dbReference type="Proteomes" id="UP000515161">
    <property type="component" value="Unplaced"/>
</dbReference>
<reference evidence="6" key="1">
    <citation type="submission" date="2025-08" db="UniProtKB">
        <authorList>
            <consortium name="RefSeq"/>
        </authorList>
    </citation>
    <scope>IDENTIFICATION</scope>
</reference>
<feature type="region of interest" description="Disordered" evidence="2">
    <location>
        <begin position="252"/>
        <end position="307"/>
    </location>
</feature>
<proteinExistence type="predicted"/>
<feature type="compositionally biased region" description="Pro residues" evidence="2">
    <location>
        <begin position="127"/>
        <end position="143"/>
    </location>
</feature>
<protein>
    <submittedName>
        <fullName evidence="6">Transcription factor Adf-1-like</fullName>
    </submittedName>
</protein>
<evidence type="ECO:0000256" key="2">
    <source>
        <dbReference type="SAM" id="MobiDB-lite"/>
    </source>
</evidence>
<dbReference type="AlphaFoldDB" id="A0A6P8TCD5"/>
<sequence length="307" mass="34096">MDEERFIIEVEKHTILYDITHQYYKDNVRKHKVWCLVGGVIGVEVEVCKAKWKSLRDAFVKTRKKSIPSGSAGGSQKAWKYSDIMSFILPYIQQRSSTSSLGNPSPLEEIERASTPGAASGYSGPRTPTPPTPTPSTAPPPLVPTTSAERRPSRSRSPQGSTPAAAAQHSTKRRPQSTDLGEQLISLLQEPPATPHMPDSPLEESYYFALSLVPMLQRLDIDRKHRAKIAILNTFHSLERESTQPQEHWQPIFHPPTSQHSTHTSRPVALRPTAPQPPQAQSTGPFANMLFSNSGSSWQDGSQYEDL</sequence>
<dbReference type="InterPro" id="IPR004210">
    <property type="entry name" value="BESS_motif"/>
</dbReference>
<keyword evidence="1" id="KW-0539">Nucleus</keyword>
<evidence type="ECO:0000259" key="3">
    <source>
        <dbReference type="PROSITE" id="PS51029"/>
    </source>
</evidence>
<name>A0A6P8TCD5_GYMAC</name>
<feature type="compositionally biased region" description="Polar residues" evidence="2">
    <location>
        <begin position="256"/>
        <end position="265"/>
    </location>
</feature>
<organism evidence="5 6">
    <name type="scientific">Gymnodraco acuticeps</name>
    <name type="common">Antarctic dragonfish</name>
    <dbReference type="NCBI Taxonomy" id="8218"/>
    <lineage>
        <taxon>Eukaryota</taxon>
        <taxon>Metazoa</taxon>
        <taxon>Chordata</taxon>
        <taxon>Craniata</taxon>
        <taxon>Vertebrata</taxon>
        <taxon>Euteleostomi</taxon>
        <taxon>Actinopterygii</taxon>
        <taxon>Neopterygii</taxon>
        <taxon>Teleostei</taxon>
        <taxon>Neoteleostei</taxon>
        <taxon>Acanthomorphata</taxon>
        <taxon>Eupercaria</taxon>
        <taxon>Perciformes</taxon>
        <taxon>Notothenioidei</taxon>
        <taxon>Bathydraconidae</taxon>
        <taxon>Gymnodraco</taxon>
    </lineage>
</organism>
<evidence type="ECO:0000259" key="4">
    <source>
        <dbReference type="PROSITE" id="PS51031"/>
    </source>
</evidence>
<dbReference type="OrthoDB" id="5803771at2759"/>
<comment type="subcellular location">
    <subcellularLocation>
        <location evidence="1">Nucleus</location>
    </subcellularLocation>
</comment>
<dbReference type="KEGG" id="gacu:117539425"/>
<evidence type="ECO:0000256" key="1">
    <source>
        <dbReference type="PROSITE-ProRule" id="PRU00371"/>
    </source>
</evidence>
<dbReference type="PANTHER" id="PTHR12243">
    <property type="entry name" value="MADF DOMAIN TRANSCRIPTION FACTOR"/>
    <property type="match status" value="1"/>
</dbReference>
<keyword evidence="5" id="KW-1185">Reference proteome</keyword>
<dbReference type="GO" id="GO:0005667">
    <property type="term" value="C:transcription regulator complex"/>
    <property type="evidence" value="ECO:0007669"/>
    <property type="project" value="TreeGrafter"/>
</dbReference>
<feature type="domain" description="MADF" evidence="3">
    <location>
        <begin position="5"/>
        <end position="93"/>
    </location>
</feature>
<dbReference type="InParanoid" id="A0A6P8TCD5"/>
<feature type="compositionally biased region" description="Polar residues" evidence="2">
    <location>
        <begin position="282"/>
        <end position="307"/>
    </location>
</feature>
<gene>
    <name evidence="6" type="primary">LOC117539425</name>
</gene>
<evidence type="ECO:0000313" key="6">
    <source>
        <dbReference type="RefSeq" id="XP_034061498.1"/>
    </source>
</evidence>
<dbReference type="RefSeq" id="XP_034061498.1">
    <property type="nucleotide sequence ID" value="XM_034205607.1"/>
</dbReference>
<dbReference type="InterPro" id="IPR006578">
    <property type="entry name" value="MADF-dom"/>
</dbReference>
<feature type="region of interest" description="Disordered" evidence="2">
    <location>
        <begin position="98"/>
        <end position="178"/>
    </location>
</feature>
<evidence type="ECO:0000313" key="5">
    <source>
        <dbReference type="Proteomes" id="UP000515161"/>
    </source>
</evidence>
<dbReference type="PROSITE" id="PS51029">
    <property type="entry name" value="MADF"/>
    <property type="match status" value="1"/>
</dbReference>
<dbReference type="SMART" id="SM00595">
    <property type="entry name" value="MADF"/>
    <property type="match status" value="1"/>
</dbReference>
<dbReference type="GO" id="GO:0003677">
    <property type="term" value="F:DNA binding"/>
    <property type="evidence" value="ECO:0007669"/>
    <property type="project" value="InterPro"/>
</dbReference>
<dbReference type="PROSITE" id="PS51031">
    <property type="entry name" value="BESS"/>
    <property type="match status" value="1"/>
</dbReference>
<feature type="domain" description="BESS" evidence="4">
    <location>
        <begin position="202"/>
        <end position="241"/>
    </location>
</feature>
<accession>A0A6P8TCD5</accession>